<reference evidence="1" key="1">
    <citation type="submission" date="2021-02" db="EMBL/GenBank/DDBJ databases">
        <authorList>
            <person name="Nowell W R."/>
        </authorList>
    </citation>
    <scope>NUCLEOTIDE SEQUENCE</scope>
</reference>
<evidence type="ECO:0000313" key="2">
    <source>
        <dbReference type="Proteomes" id="UP000663823"/>
    </source>
</evidence>
<accession>A0A819L808</accession>
<evidence type="ECO:0000313" key="1">
    <source>
        <dbReference type="EMBL" id="CAF3957009.1"/>
    </source>
</evidence>
<dbReference type="AlphaFoldDB" id="A0A819L808"/>
<comment type="caution">
    <text evidence="1">The sequence shown here is derived from an EMBL/GenBank/DDBJ whole genome shotgun (WGS) entry which is preliminary data.</text>
</comment>
<dbReference type="EMBL" id="CAJOAX010005692">
    <property type="protein sequence ID" value="CAF3957009.1"/>
    <property type="molecule type" value="Genomic_DNA"/>
</dbReference>
<sequence>MEVMQVDQYESETSDEEIIEDNHGINAKIKKRKNEVEESIENQWTKRYTNYTEYGRKVYYRYSDKVTCYKTEGDHDHHDNKSRGMDEKVIEELYNDGGMKPKQISL</sequence>
<gene>
    <name evidence="1" type="ORF">OTI717_LOCUS26696</name>
</gene>
<protein>
    <submittedName>
        <fullName evidence="1">Uncharacterized protein</fullName>
    </submittedName>
</protein>
<proteinExistence type="predicted"/>
<organism evidence="1 2">
    <name type="scientific">Rotaria sordida</name>
    <dbReference type="NCBI Taxonomy" id="392033"/>
    <lineage>
        <taxon>Eukaryota</taxon>
        <taxon>Metazoa</taxon>
        <taxon>Spiralia</taxon>
        <taxon>Gnathifera</taxon>
        <taxon>Rotifera</taxon>
        <taxon>Eurotatoria</taxon>
        <taxon>Bdelloidea</taxon>
        <taxon>Philodinida</taxon>
        <taxon>Philodinidae</taxon>
        <taxon>Rotaria</taxon>
    </lineage>
</organism>
<name>A0A819L808_9BILA</name>
<dbReference type="Proteomes" id="UP000663823">
    <property type="component" value="Unassembled WGS sequence"/>
</dbReference>